<dbReference type="PANTHER" id="PTHR43245:SF23">
    <property type="entry name" value="NAD(P)-BINDING DOMAIN-CONTAINING PROTEIN"/>
    <property type="match status" value="1"/>
</dbReference>
<dbReference type="InterPro" id="IPR050177">
    <property type="entry name" value="Lipid_A_modif_metabolic_enz"/>
</dbReference>
<evidence type="ECO:0000313" key="3">
    <source>
        <dbReference type="Proteomes" id="UP000469385"/>
    </source>
</evidence>
<proteinExistence type="predicted"/>
<accession>A0A6N8J3F5</accession>
<keyword evidence="3" id="KW-1185">Reference proteome</keyword>
<dbReference type="Gene3D" id="3.40.50.720">
    <property type="entry name" value="NAD(P)-binding Rossmann-like Domain"/>
    <property type="match status" value="1"/>
</dbReference>
<dbReference type="AlphaFoldDB" id="A0A6N8J3F5"/>
<gene>
    <name evidence="2" type="ORF">GON04_25630</name>
</gene>
<dbReference type="Pfam" id="PF01370">
    <property type="entry name" value="Epimerase"/>
    <property type="match status" value="1"/>
</dbReference>
<comment type="caution">
    <text evidence="2">The sequence shown here is derived from an EMBL/GenBank/DDBJ whole genome shotgun (WGS) entry which is preliminary data.</text>
</comment>
<sequence>MKTVLVTGAGGYIGCVLVGQLLEDGWEVLAVDRFFFGEERLQDMREHPRLRLLVKDVRDLAPADFVGVDAVCDLAALSNDPSGDLDPELTMAINFTGRARVARLAKAAGVRQYVLASSCSVYGKGSGGQLDETSTPHPLTVYAKANLAAEREVLPLACEGFNVTVLRQATVFGLSPRMRFDLIVNLMTLNAVEKGKLFITGGGKQWRPLVHVADTATAFRFVLAAPASKVNGEVFNIGSLNMQVLNVAYTVREAIPFSIEIQVVPDDPDKRSYHVSFDKARRVLGFETARRPEDGVREIYEALKFGNIASEPWTFTVGWYRRLLEAKQLVDKVMLNGRLL</sequence>
<evidence type="ECO:0000313" key="2">
    <source>
        <dbReference type="EMBL" id="MVQ32860.1"/>
    </source>
</evidence>
<reference evidence="2 3" key="1">
    <citation type="submission" date="2019-12" db="EMBL/GenBank/DDBJ databases">
        <authorList>
            <person name="Huq M.A."/>
        </authorList>
    </citation>
    <scope>NUCLEOTIDE SEQUENCE [LARGE SCALE GENOMIC DNA]</scope>
    <source>
        <strain evidence="2 3">MAH-25</strain>
    </source>
</reference>
<organism evidence="2 3">
    <name type="scientific">Ramlibacter pinisoli</name>
    <dbReference type="NCBI Taxonomy" id="2682844"/>
    <lineage>
        <taxon>Bacteria</taxon>
        <taxon>Pseudomonadati</taxon>
        <taxon>Pseudomonadota</taxon>
        <taxon>Betaproteobacteria</taxon>
        <taxon>Burkholderiales</taxon>
        <taxon>Comamonadaceae</taxon>
        <taxon>Ramlibacter</taxon>
    </lineage>
</organism>
<dbReference type="PANTHER" id="PTHR43245">
    <property type="entry name" value="BIFUNCTIONAL POLYMYXIN RESISTANCE PROTEIN ARNA"/>
    <property type="match status" value="1"/>
</dbReference>
<dbReference type="EMBL" id="WSEL01000011">
    <property type="protein sequence ID" value="MVQ32860.1"/>
    <property type="molecule type" value="Genomic_DNA"/>
</dbReference>
<evidence type="ECO:0000259" key="1">
    <source>
        <dbReference type="Pfam" id="PF01370"/>
    </source>
</evidence>
<dbReference type="CDD" id="cd08946">
    <property type="entry name" value="SDR_e"/>
    <property type="match status" value="1"/>
</dbReference>
<dbReference type="SUPFAM" id="SSF51735">
    <property type="entry name" value="NAD(P)-binding Rossmann-fold domains"/>
    <property type="match status" value="1"/>
</dbReference>
<dbReference type="RefSeq" id="WP_157400969.1">
    <property type="nucleotide sequence ID" value="NZ_WSEL01000011.1"/>
</dbReference>
<dbReference type="InterPro" id="IPR036291">
    <property type="entry name" value="NAD(P)-bd_dom_sf"/>
</dbReference>
<name>A0A6N8J3F5_9BURK</name>
<dbReference type="Proteomes" id="UP000469385">
    <property type="component" value="Unassembled WGS sequence"/>
</dbReference>
<feature type="domain" description="NAD-dependent epimerase/dehydratase" evidence="1">
    <location>
        <begin position="4"/>
        <end position="238"/>
    </location>
</feature>
<dbReference type="InterPro" id="IPR001509">
    <property type="entry name" value="Epimerase_deHydtase"/>
</dbReference>
<protein>
    <submittedName>
        <fullName evidence="2">NAD-dependent epimerase/dehydratase family protein</fullName>
    </submittedName>
</protein>